<dbReference type="CDD" id="cd07066">
    <property type="entry name" value="CRD_FZ"/>
    <property type="match status" value="1"/>
</dbReference>
<evidence type="ECO:0000256" key="11">
    <source>
        <dbReference type="PROSITE-ProRule" id="PRU00121"/>
    </source>
</evidence>
<proteinExistence type="inferred from homology"/>
<evidence type="ECO:0000259" key="17">
    <source>
        <dbReference type="PROSITE" id="PS50026"/>
    </source>
</evidence>
<dbReference type="Pfam" id="PF08685">
    <property type="entry name" value="GON"/>
    <property type="match status" value="2"/>
</dbReference>
<dbReference type="PROSITE" id="PS50287">
    <property type="entry name" value="SRCR_2"/>
    <property type="match status" value="3"/>
</dbReference>
<dbReference type="SUPFAM" id="SSF49785">
    <property type="entry name" value="Galactose-binding domain-like"/>
    <property type="match status" value="2"/>
</dbReference>
<dbReference type="Pfam" id="PF00059">
    <property type="entry name" value="Lectin_C"/>
    <property type="match status" value="4"/>
</dbReference>
<feature type="region of interest" description="Disordered" evidence="14">
    <location>
        <begin position="1"/>
        <end position="35"/>
    </location>
</feature>
<keyword evidence="10" id="KW-0245">EGF-like domain</keyword>
<keyword evidence="7" id="KW-0720">Serine protease</keyword>
<dbReference type="PROSITE" id="PS00615">
    <property type="entry name" value="C_TYPE_LECTIN_1"/>
    <property type="match status" value="1"/>
</dbReference>
<keyword evidence="8" id="KW-0106">Calcium</keyword>
<dbReference type="InterPro" id="IPR001881">
    <property type="entry name" value="EGF-like_Ca-bd_dom"/>
</dbReference>
<keyword evidence="4" id="KW-0479">Metal-binding</keyword>
<keyword evidence="15" id="KW-1133">Transmembrane helix</keyword>
<feature type="domain" description="EGF-like" evidence="17">
    <location>
        <begin position="1578"/>
        <end position="1617"/>
    </location>
</feature>
<keyword evidence="9 13" id="KW-1015">Disulfide bond</keyword>
<dbReference type="InterPro" id="IPR001304">
    <property type="entry name" value="C-type_lectin-like"/>
</dbReference>
<dbReference type="Gene3D" id="3.10.100.10">
    <property type="entry name" value="Mannose-Binding Protein A, subunit A"/>
    <property type="match status" value="4"/>
</dbReference>
<dbReference type="InParanoid" id="C3XZU2"/>
<dbReference type="SMART" id="SM00202">
    <property type="entry name" value="SR"/>
    <property type="match status" value="3"/>
</dbReference>
<dbReference type="PRINTS" id="PR00018">
    <property type="entry name" value="KRINGLE"/>
</dbReference>
<dbReference type="InterPro" id="IPR002172">
    <property type="entry name" value="LDrepeatLR_classA_rpt"/>
</dbReference>
<dbReference type="SMART" id="SM00192">
    <property type="entry name" value="LDLa"/>
    <property type="match status" value="1"/>
</dbReference>
<protein>
    <recommendedName>
        <fullName evidence="23">Deleted in malignant brain tumors 1 protein</fullName>
    </recommendedName>
</protein>
<dbReference type="SUPFAM" id="SSF56436">
    <property type="entry name" value="C-type lectin-like"/>
    <property type="match status" value="4"/>
</dbReference>
<feature type="domain" description="C-type lectin" evidence="18">
    <location>
        <begin position="1862"/>
        <end position="1990"/>
    </location>
</feature>
<dbReference type="Gene3D" id="2.60.120.260">
    <property type="entry name" value="Galactose-binding domain-like"/>
    <property type="match status" value="2"/>
</dbReference>
<dbReference type="GO" id="GO:0005509">
    <property type="term" value="F:calcium ion binding"/>
    <property type="evidence" value="ECO:0007669"/>
    <property type="project" value="InterPro"/>
</dbReference>
<dbReference type="InterPro" id="IPR038178">
    <property type="entry name" value="Kringle_sf"/>
</dbReference>
<evidence type="ECO:0000256" key="1">
    <source>
        <dbReference type="ARBA" id="ARBA00009931"/>
    </source>
</evidence>
<dbReference type="Gene3D" id="2.60.120.290">
    <property type="entry name" value="Spermadhesin, CUB domain"/>
    <property type="match status" value="1"/>
</dbReference>
<keyword evidence="15" id="KW-0472">Membrane</keyword>
<keyword evidence="2 11" id="KW-0420">Kringle</keyword>
<dbReference type="InterPro" id="IPR000001">
    <property type="entry name" value="Kringle"/>
</dbReference>
<dbReference type="InterPro" id="IPR036055">
    <property type="entry name" value="LDL_receptor-like_sf"/>
</dbReference>
<feature type="compositionally biased region" description="Basic and acidic residues" evidence="14">
    <location>
        <begin position="530"/>
        <end position="549"/>
    </location>
</feature>
<dbReference type="InterPro" id="IPR000859">
    <property type="entry name" value="CUB_dom"/>
</dbReference>
<dbReference type="Pfam" id="PF00008">
    <property type="entry name" value="EGF"/>
    <property type="match status" value="2"/>
</dbReference>
<keyword evidence="3" id="KW-0645">Protease</keyword>
<feature type="domain" description="C-type lectin" evidence="18">
    <location>
        <begin position="1025"/>
        <end position="1128"/>
    </location>
</feature>
<feature type="compositionally biased region" description="Basic and acidic residues" evidence="14">
    <location>
        <begin position="463"/>
        <end position="506"/>
    </location>
</feature>
<dbReference type="FunFam" id="2.40.20.10:FF:000037">
    <property type="entry name" value="Uncharacterized protein"/>
    <property type="match status" value="1"/>
</dbReference>
<feature type="transmembrane region" description="Helical" evidence="15">
    <location>
        <begin position="52"/>
        <end position="77"/>
    </location>
</feature>
<feature type="disulfide bond" evidence="13">
    <location>
        <begin position="1418"/>
        <end position="1428"/>
    </location>
</feature>
<feature type="transmembrane region" description="Helical" evidence="15">
    <location>
        <begin position="569"/>
        <end position="590"/>
    </location>
</feature>
<dbReference type="PROSITE" id="PS01180">
    <property type="entry name" value="CUB"/>
    <property type="match status" value="1"/>
</dbReference>
<evidence type="ECO:0000256" key="4">
    <source>
        <dbReference type="ARBA" id="ARBA00022723"/>
    </source>
</evidence>
<dbReference type="InterPro" id="IPR012314">
    <property type="entry name" value="Pept_M12B_GON-ADAMTSs"/>
</dbReference>
<name>C3XZU2_BRAFL</name>
<dbReference type="InterPro" id="IPR013806">
    <property type="entry name" value="Kringle-like"/>
</dbReference>
<evidence type="ECO:0000259" key="18">
    <source>
        <dbReference type="PROSITE" id="PS50041"/>
    </source>
</evidence>
<dbReference type="CDD" id="cd00033">
    <property type="entry name" value="CCP"/>
    <property type="match status" value="1"/>
</dbReference>
<dbReference type="SUPFAM" id="SSF56487">
    <property type="entry name" value="SRCR-like"/>
    <property type="match status" value="3"/>
</dbReference>
<evidence type="ECO:0000256" key="10">
    <source>
        <dbReference type="PROSITE-ProRule" id="PRU00076"/>
    </source>
</evidence>
<dbReference type="eggNOG" id="KOG1217">
    <property type="taxonomic scope" value="Eukaryota"/>
</dbReference>
<feature type="domain" description="EGF-like" evidence="17">
    <location>
        <begin position="1762"/>
        <end position="1801"/>
    </location>
</feature>
<feature type="domain" description="EGF-like" evidence="17">
    <location>
        <begin position="1716"/>
        <end position="1752"/>
    </location>
</feature>
<feature type="compositionally biased region" description="Basic and acidic residues" evidence="14">
    <location>
        <begin position="1210"/>
        <end position="1219"/>
    </location>
</feature>
<evidence type="ECO:0000259" key="21">
    <source>
        <dbReference type="PROSITE" id="PS51046"/>
    </source>
</evidence>
<evidence type="ECO:0000256" key="12">
    <source>
        <dbReference type="PROSITE-ProRule" id="PRU00124"/>
    </source>
</evidence>
<feature type="compositionally biased region" description="Basic residues" evidence="14">
    <location>
        <begin position="394"/>
        <end position="405"/>
    </location>
</feature>
<dbReference type="CDD" id="cd00112">
    <property type="entry name" value="LDLa"/>
    <property type="match status" value="1"/>
</dbReference>
<evidence type="ECO:0000256" key="7">
    <source>
        <dbReference type="ARBA" id="ARBA00022825"/>
    </source>
</evidence>
<dbReference type="SUPFAM" id="SSF49854">
    <property type="entry name" value="Spermadhesin, CUB domain"/>
    <property type="match status" value="1"/>
</dbReference>
<feature type="domain" description="GON" evidence="21">
    <location>
        <begin position="658"/>
        <end position="870"/>
    </location>
</feature>
<dbReference type="Pfam" id="PF00057">
    <property type="entry name" value="Ldl_recept_a"/>
    <property type="match status" value="1"/>
</dbReference>
<feature type="domain" description="CUB" evidence="16">
    <location>
        <begin position="1224"/>
        <end position="1332"/>
    </location>
</feature>
<dbReference type="Pfam" id="PF00051">
    <property type="entry name" value="Kringle"/>
    <property type="match status" value="1"/>
</dbReference>
<dbReference type="SMART" id="SM00181">
    <property type="entry name" value="EGF"/>
    <property type="match status" value="6"/>
</dbReference>
<evidence type="ECO:0000256" key="6">
    <source>
        <dbReference type="ARBA" id="ARBA00022801"/>
    </source>
</evidence>
<reference evidence="22" key="1">
    <citation type="journal article" date="2008" name="Nature">
        <title>The amphioxus genome and the evolution of the chordate karyotype.</title>
        <authorList>
            <consortium name="US DOE Joint Genome Institute (JGI-PGF)"/>
            <person name="Putnam N.H."/>
            <person name="Butts T."/>
            <person name="Ferrier D.E.K."/>
            <person name="Furlong R.F."/>
            <person name="Hellsten U."/>
            <person name="Kawashima T."/>
            <person name="Robinson-Rechavi M."/>
            <person name="Shoguchi E."/>
            <person name="Terry A."/>
            <person name="Yu J.-K."/>
            <person name="Benito-Gutierrez E.L."/>
            <person name="Dubchak I."/>
            <person name="Garcia-Fernandez J."/>
            <person name="Gibson-Brown J.J."/>
            <person name="Grigoriev I.V."/>
            <person name="Horton A.C."/>
            <person name="de Jong P.J."/>
            <person name="Jurka J."/>
            <person name="Kapitonov V.V."/>
            <person name="Kohara Y."/>
            <person name="Kuroki Y."/>
            <person name="Lindquist E."/>
            <person name="Lucas S."/>
            <person name="Osoegawa K."/>
            <person name="Pennacchio L.A."/>
            <person name="Salamov A.A."/>
            <person name="Satou Y."/>
            <person name="Sauka-Spengler T."/>
            <person name="Schmutz J."/>
            <person name="Shin-I T."/>
            <person name="Toyoda A."/>
            <person name="Bronner-Fraser M."/>
            <person name="Fujiyama A."/>
            <person name="Holland L.Z."/>
            <person name="Holland P.W.H."/>
            <person name="Satoh N."/>
            <person name="Rokhsar D.S."/>
        </authorList>
    </citation>
    <scope>NUCLEOTIDE SEQUENCE [LARGE SCALE GENOMIC DNA]</scope>
    <source>
        <strain evidence="22">S238N-H82</strain>
        <tissue evidence="22">Testes</tissue>
    </source>
</reference>
<dbReference type="PROSITE" id="PS50068">
    <property type="entry name" value="LDLRA_2"/>
    <property type="match status" value="1"/>
</dbReference>
<dbReference type="InterPro" id="IPR008979">
    <property type="entry name" value="Galactose-bd-like_sf"/>
</dbReference>
<dbReference type="SUPFAM" id="SSF57440">
    <property type="entry name" value="Kringle-like"/>
    <property type="match status" value="1"/>
</dbReference>
<keyword evidence="15" id="KW-0812">Transmembrane</keyword>
<evidence type="ECO:0000259" key="19">
    <source>
        <dbReference type="PROSITE" id="PS50070"/>
    </source>
</evidence>
<feature type="transmembrane region" description="Helical" evidence="15">
    <location>
        <begin position="2412"/>
        <end position="2432"/>
    </location>
</feature>
<dbReference type="GO" id="GO:0004222">
    <property type="term" value="F:metalloendopeptidase activity"/>
    <property type="evidence" value="ECO:0007669"/>
    <property type="project" value="InterPro"/>
</dbReference>
<gene>
    <name evidence="22" type="ORF">BRAFLDRAFT_85621</name>
</gene>
<feature type="region of interest" description="Disordered" evidence="14">
    <location>
        <begin position="378"/>
        <end position="554"/>
    </location>
</feature>
<evidence type="ECO:0000256" key="8">
    <source>
        <dbReference type="ARBA" id="ARBA00022837"/>
    </source>
</evidence>
<feature type="domain" description="Kringle" evidence="19">
    <location>
        <begin position="2169"/>
        <end position="2242"/>
    </location>
</feature>
<feature type="domain" description="C-type lectin" evidence="18">
    <location>
        <begin position="272"/>
        <end position="370"/>
    </location>
</feature>
<dbReference type="eggNOG" id="KOG4297">
    <property type="taxonomic scope" value="Eukaryota"/>
</dbReference>
<dbReference type="Gene3D" id="4.10.400.10">
    <property type="entry name" value="Low-density Lipoprotein Receptor"/>
    <property type="match status" value="1"/>
</dbReference>
<evidence type="ECO:0000256" key="13">
    <source>
        <dbReference type="PROSITE-ProRule" id="PRU00196"/>
    </source>
</evidence>
<dbReference type="SMART" id="SM00179">
    <property type="entry name" value="EGF_CA"/>
    <property type="match status" value="6"/>
</dbReference>
<dbReference type="PRINTS" id="PR00258">
    <property type="entry name" value="SPERACTRCPTR"/>
</dbReference>
<dbReference type="InterPro" id="IPR036790">
    <property type="entry name" value="Frizzled_dom_sf"/>
</dbReference>
<evidence type="ECO:0000259" key="16">
    <source>
        <dbReference type="PROSITE" id="PS01180"/>
    </source>
</evidence>
<evidence type="ECO:0000313" key="22">
    <source>
        <dbReference type="EMBL" id="EEN66490.1"/>
    </source>
</evidence>
<dbReference type="PROSITE" id="PS50041">
    <property type="entry name" value="C_TYPE_LECTIN_2"/>
    <property type="match status" value="3"/>
</dbReference>
<dbReference type="Pfam" id="PF00530">
    <property type="entry name" value="SRCR"/>
    <property type="match status" value="3"/>
</dbReference>
<dbReference type="GO" id="GO:0016020">
    <property type="term" value="C:membrane"/>
    <property type="evidence" value="ECO:0007669"/>
    <property type="project" value="InterPro"/>
</dbReference>
<dbReference type="PANTHER" id="PTHR46335:SF1">
    <property type="entry name" value="CUBILIN"/>
    <property type="match status" value="1"/>
</dbReference>
<dbReference type="FunFam" id="2.60.120.290:FF:000005">
    <property type="entry name" value="Procollagen C-endopeptidase enhancer 1"/>
    <property type="match status" value="1"/>
</dbReference>
<keyword evidence="6" id="KW-0378">Hydrolase</keyword>
<dbReference type="EMBL" id="GG666476">
    <property type="protein sequence ID" value="EEN66490.1"/>
    <property type="molecule type" value="Genomic_DNA"/>
</dbReference>
<feature type="domain" description="EGF-like" evidence="17">
    <location>
        <begin position="1808"/>
        <end position="1847"/>
    </location>
</feature>
<dbReference type="InterPro" id="IPR018378">
    <property type="entry name" value="C-type_lectin_CS"/>
</dbReference>
<dbReference type="Gene3D" id="1.10.2000.10">
    <property type="entry name" value="Frizzled cysteine-rich domain"/>
    <property type="match status" value="1"/>
</dbReference>
<dbReference type="SMART" id="SM00034">
    <property type="entry name" value="CLECT"/>
    <property type="match status" value="3"/>
</dbReference>
<dbReference type="FunFam" id="2.60.120.260:FF:000105">
    <property type="entry name" value="Sushi, von Willebrand factor type A, EGF and pentraxin domain-containing protein 1"/>
    <property type="match status" value="1"/>
</dbReference>
<dbReference type="InterPro" id="IPR001190">
    <property type="entry name" value="SRCR"/>
</dbReference>
<comment type="similarity">
    <text evidence="1">Belongs to the DMBT1 family.</text>
</comment>
<organism>
    <name type="scientific">Branchiostoma floridae</name>
    <name type="common">Florida lancelet</name>
    <name type="synonym">Amphioxus</name>
    <dbReference type="NCBI Taxonomy" id="7739"/>
    <lineage>
        <taxon>Eukaryota</taxon>
        <taxon>Metazoa</taxon>
        <taxon>Chordata</taxon>
        <taxon>Cephalochordata</taxon>
        <taxon>Leptocardii</taxon>
        <taxon>Amphioxiformes</taxon>
        <taxon>Branchiostomatidae</taxon>
        <taxon>Branchiostoma</taxon>
    </lineage>
</organism>
<evidence type="ECO:0000259" key="20">
    <source>
        <dbReference type="PROSITE" id="PS50287"/>
    </source>
</evidence>
<feature type="domain" description="SRCR" evidence="20">
    <location>
        <begin position="1518"/>
        <end position="1640"/>
    </location>
</feature>
<dbReference type="SMART" id="SM00042">
    <property type="entry name" value="CUB"/>
    <property type="match status" value="1"/>
</dbReference>
<dbReference type="PANTHER" id="PTHR46335">
    <property type="entry name" value="CUBILIN"/>
    <property type="match status" value="1"/>
</dbReference>
<evidence type="ECO:0000256" key="9">
    <source>
        <dbReference type="ARBA" id="ARBA00023157"/>
    </source>
</evidence>
<dbReference type="GO" id="GO:0008270">
    <property type="term" value="F:zinc ion binding"/>
    <property type="evidence" value="ECO:0007669"/>
    <property type="project" value="InterPro"/>
</dbReference>
<feature type="domain" description="SRCR" evidence="20">
    <location>
        <begin position="1453"/>
        <end position="1497"/>
    </location>
</feature>
<evidence type="ECO:0000256" key="14">
    <source>
        <dbReference type="SAM" id="MobiDB-lite"/>
    </source>
</evidence>
<dbReference type="InterPro" id="IPR035914">
    <property type="entry name" value="Sperma_CUB_dom_sf"/>
</dbReference>
<dbReference type="Gene3D" id="2.40.20.10">
    <property type="entry name" value="Plasminogen Kringle 4"/>
    <property type="match status" value="1"/>
</dbReference>
<dbReference type="CDD" id="cd00041">
    <property type="entry name" value="CUB"/>
    <property type="match status" value="1"/>
</dbReference>
<dbReference type="InterPro" id="IPR036772">
    <property type="entry name" value="SRCR-like_dom_sf"/>
</dbReference>
<keyword evidence="5" id="KW-0732">Signal</keyword>
<dbReference type="Gene3D" id="3.10.250.10">
    <property type="entry name" value="SRCR-like domain"/>
    <property type="match status" value="3"/>
</dbReference>
<feature type="domain" description="SRCR" evidence="20">
    <location>
        <begin position="1355"/>
        <end position="1449"/>
    </location>
</feature>
<feature type="disulfide bond" evidence="12">
    <location>
        <begin position="2011"/>
        <end position="2026"/>
    </location>
</feature>
<dbReference type="Gene3D" id="2.10.25.10">
    <property type="entry name" value="Laminin"/>
    <property type="match status" value="5"/>
</dbReference>
<accession>C3XZU2</accession>
<dbReference type="PROSITE" id="PS51046">
    <property type="entry name" value="GON"/>
    <property type="match status" value="1"/>
</dbReference>
<evidence type="ECO:0000256" key="2">
    <source>
        <dbReference type="ARBA" id="ARBA00022572"/>
    </source>
</evidence>
<dbReference type="GO" id="GO:0006508">
    <property type="term" value="P:proteolysis"/>
    <property type="evidence" value="ECO:0007669"/>
    <property type="project" value="UniProtKB-KW"/>
</dbReference>
<evidence type="ECO:0008006" key="23">
    <source>
        <dbReference type="Google" id="ProtNLM"/>
    </source>
</evidence>
<feature type="compositionally biased region" description="Basic and acidic residues" evidence="14">
    <location>
        <begin position="406"/>
        <end position="420"/>
    </location>
</feature>
<dbReference type="Pfam" id="PF22633">
    <property type="entry name" value="F5_F8_type_C_2"/>
    <property type="match status" value="1"/>
</dbReference>
<dbReference type="InterPro" id="IPR016186">
    <property type="entry name" value="C-type_lectin-like/link_sf"/>
</dbReference>
<dbReference type="SMART" id="SM00130">
    <property type="entry name" value="KR"/>
    <property type="match status" value="1"/>
</dbReference>
<feature type="domain" description="EGF-like" evidence="17">
    <location>
        <begin position="1670"/>
        <end position="1706"/>
    </location>
</feature>
<dbReference type="FunFam" id="1.10.2000.10:FF:000030">
    <property type="entry name" value="Uncharacterized protein"/>
    <property type="match status" value="1"/>
</dbReference>
<feature type="region of interest" description="Disordered" evidence="14">
    <location>
        <begin position="1210"/>
        <end position="1237"/>
    </location>
</feature>
<dbReference type="SMART" id="SM00607">
    <property type="entry name" value="FTP"/>
    <property type="match status" value="1"/>
</dbReference>
<feature type="domain" description="EGF-like" evidence="17">
    <location>
        <begin position="1624"/>
        <end position="1660"/>
    </location>
</feature>
<dbReference type="SUPFAM" id="SSF57424">
    <property type="entry name" value="LDL receptor-like module"/>
    <property type="match status" value="1"/>
</dbReference>
<dbReference type="InterPro" id="IPR000436">
    <property type="entry name" value="Sushi_SCR_CCP_dom"/>
</dbReference>
<evidence type="ECO:0000256" key="15">
    <source>
        <dbReference type="SAM" id="Phobius"/>
    </source>
</evidence>
<dbReference type="InterPro" id="IPR016187">
    <property type="entry name" value="CTDL_fold"/>
</dbReference>
<dbReference type="CDD" id="cd00037">
    <property type="entry name" value="CLECT"/>
    <property type="match status" value="3"/>
</dbReference>
<evidence type="ECO:0000256" key="5">
    <source>
        <dbReference type="ARBA" id="ARBA00022729"/>
    </source>
</evidence>
<dbReference type="Pfam" id="PF00431">
    <property type="entry name" value="CUB"/>
    <property type="match status" value="1"/>
</dbReference>
<evidence type="ECO:0000256" key="3">
    <source>
        <dbReference type="ARBA" id="ARBA00022670"/>
    </source>
</evidence>
<sequence>MYEGSDRKYEDVDPHGKNIYEDSKDSPDSRKTRSKKIEGVKGMWDKAKSSKVCWVVLGCGVLVVVSVVSAVILSAYIKIGNTVASDSLQHGAEIGPKLSNSSVPGSTVFYVFNKGSAVANMTPFARSRMAKFDEESSSNVSYPMKTTLGPTIQPTTATFKATTGNNVCGYMYSSLGCWKDTPSRAIPMLEGKDARLDGTDPTKRDNATEKCFQVARSRGFPVFAVQYGGQCFGSANGHNTYNKYGPSEDCAADGKGGSYANEVYKITGQRYPNKYCYKFVTEHVNWASAMLKCKEQGAFLVSITNSWENNFITSLIAKATIKDVWIGLRRDGKSWKWSSDGSRATYTNWYPGQPSNTPWHGGEDCGSIYSKVISSFHSADGGEMDEPPPLPQKKAPKKVNKVKKRGMYEGLHKRYEDMHPIGESINEDSKGSAGSRKTKRTEVDKTLEALSSQEKQQEGINEGSDRKYEDVDPHGESIHEDSKDHVDVRKTRTKGIEMEKKPKEKQQQGMNKGSDRKDEDVDPNGDSINEDTKDSADGKTRTKRTETDKKRKGAKGMWNKAMSCKVCCVALHVLGCGVLVVVSFVIAVILSASSIKVGYTTSASVILVTAPVWSEMMDTNAPVLPDGLDWNVLGEGARVVIFNRRDCCCCSKRLNPFNIHIGNSDQVSTNPKCGGDHHINLNKPSISVSCQGMRGRYVAVRLPGPYRILTLCEVQVFSGHKPTSCAEAKSLRSNANDGEYILYPFSTDRDVSLRVYCHGMASGEPKEFLTLPSGPDENYAIVFSDRLVRHWGCTGPLQGCAKGTFKVNLAGTGLALAPEVHWVMGHYYPASLTINDMFVSEDRKVASARCGGYCGHCQPDREKIYLAPSQGGNVALGKTAHQTSTRAEGGPASRAVDGNTNTNFIKSGSCTHTVDTPGETNPTWWVDLGQSYAVDRVVIFNRRDCCCCSKRLNPFNIHIGNSDQVSTNPKCGGDHHINLNKPTISVSCQGMRGQYVAVRLPGPYRILTLCEVQVFSGFPGYTAWYKVVAESMTYDAAAQTCAADGGRLAVVKSQDLQDFLVAMIAEVNAGTDYWIGLLQMTGGWTWSDGTAVNSGFTNWAPGEPTNVADINDVWIGLHKDGESWKWSDGSRVTYTNWHPGQPSNGVEECVTIHSKNIRLQQHSSVRGNGKTVRPAGRGRAMMKAIAGILVCLPMGTGMTTALALRLDRQSGNDEGHCRDPGVPANGSRDDNSTSFAAGQTVSKYDDDENCEWWIMVQEGSIIRLLFDSFNVEYIHDSLTIYDGASDSATQLKRLTGQQTVSPITSTSNMMFLRFTSDRSVTRQGFQFSYLRCPCGWGWGVTGNGKMSRSVHSWGSRVSRHRVSGLSGEAPAVLRLRPTVWGPSTIKSLSVFNKIYAFQKVPSEENQGNGPIFMDDLQCAGNESSLFNCSYAGWGIYNCRHVHDVGVACDSSRIRLVGGSGPHEGRVEVRPTDSFRWGRICHNQFDLKDADVVCRMFGYPSSHQVRDADKYFSNDTIRIRLTGGSGPDEGRVEVRQDGGLTWGTVCQDHFDMRDADVVCRMLGFPTAQAVRNDAYFGQDIDACLANPCDAQATCTDNPAPALDATCNCNIGYTGDGLTSGTGCTDIDACLANPCDAQATCTDNPAPALDATCSCNIGYTGDGLASGTGCTDIDACLANPCDAQATCTDNPAPALDATCSCNTGYTGDGLASGTGCADIDACLANPCDAQATCWDNPAPALDATCICNTGYAGDGLASGTGCTDIDACLANPCDAKATCTDNPAPALDATCTCNIGYTGDGLTSGTGCADIDACLANPCDAQATCWDNPAPALDATCICNPGYAGDGLTSGTGCAGCLSGYTAYAGACFKAYNQEKTYDQARQVCEEDGAGDLADDEIGMLALPKDKDVNNFLRDLKNAVSEFSRFWIGLSDQKDEGEWRWADGTEHDPIADWNSWQLGEPNDNQGGEDCANYGGSGWNDAPCSSAYKFICQLRKGYFRCGHGRACILSWKRCNGVTDCTDGSDETGCVCQPIPGDFQIDIRLAMLPNQLGQTTFEEAQNSSVVELLNSSYGSSGNYHPELRNFVSTVIFPQCNVTEENKTDCFSSPNATETISCMGNVTGTQLVPCRSWCEEVLYMAADWMKGLLPGCKLFPSSEHGCWNPNSAKKGNEVCYKGIGINYRGTRSKTTSGADCVEWSAEQAGYYKTEYPWANLDNNYCRNPTGLDRPFCLTEDGSQEDCDVIPCDADGCWDRGPPNYGKRSPGKRFYYVDDRVTYTCNEGYTLKSGYTSEARILLLGDLTKKKQPRDEEADLTDFPATELINCAFLCDGKVDVNDGRPCDGNETTGQPSTPLSSLVPTRSTVLLQLIPNLKGVKNEVRELAKAVDNKREVLKKVMMNEEEVSEYILLAKVLDRVLLVLYIISIAAAVPMTMYLGK</sequence>
<dbReference type="PROSITE" id="PS50070">
    <property type="entry name" value="KRINGLE_2"/>
    <property type="match status" value="1"/>
</dbReference>
<comment type="caution">
    <text evidence="13">Lacks conserved residue(s) required for the propagation of feature annotation.</text>
</comment>
<dbReference type="PROSITE" id="PS50026">
    <property type="entry name" value="EGF_3"/>
    <property type="match status" value="6"/>
</dbReference>
<dbReference type="InterPro" id="IPR000742">
    <property type="entry name" value="EGF"/>
</dbReference>
<dbReference type="InterPro" id="IPR006585">
    <property type="entry name" value="FTP1"/>
</dbReference>
<dbReference type="GO" id="GO:0008236">
    <property type="term" value="F:serine-type peptidase activity"/>
    <property type="evidence" value="ECO:0007669"/>
    <property type="project" value="UniProtKB-KW"/>
</dbReference>